<organism evidence="2 3">
    <name type="scientific">Catenuloplanes nepalensis</name>
    <dbReference type="NCBI Taxonomy" id="587533"/>
    <lineage>
        <taxon>Bacteria</taxon>
        <taxon>Bacillati</taxon>
        <taxon>Actinomycetota</taxon>
        <taxon>Actinomycetes</taxon>
        <taxon>Micromonosporales</taxon>
        <taxon>Micromonosporaceae</taxon>
        <taxon>Catenuloplanes</taxon>
    </lineage>
</organism>
<proteinExistence type="predicted"/>
<reference evidence="2 3" key="1">
    <citation type="submission" date="2023-07" db="EMBL/GenBank/DDBJ databases">
        <title>Sequencing the genomes of 1000 actinobacteria strains.</title>
        <authorList>
            <person name="Klenk H.-P."/>
        </authorList>
    </citation>
    <scope>NUCLEOTIDE SEQUENCE [LARGE SCALE GENOMIC DNA]</scope>
    <source>
        <strain evidence="2 3">DSM 44710</strain>
    </source>
</reference>
<feature type="compositionally biased region" description="Polar residues" evidence="1">
    <location>
        <begin position="39"/>
        <end position="53"/>
    </location>
</feature>
<comment type="caution">
    <text evidence="2">The sequence shown here is derived from an EMBL/GenBank/DDBJ whole genome shotgun (WGS) entry which is preliminary data.</text>
</comment>
<evidence type="ECO:0000256" key="1">
    <source>
        <dbReference type="SAM" id="MobiDB-lite"/>
    </source>
</evidence>
<keyword evidence="3" id="KW-1185">Reference proteome</keyword>
<feature type="region of interest" description="Disordered" evidence="1">
    <location>
        <begin position="1"/>
        <end position="80"/>
    </location>
</feature>
<sequence length="113" mass="12341">MRPAQTAGAGLPRMPSTTLGVQIIGRAATHDDDRPVQSGPRSRSTANVTSPDETGSVPPIRTPFAVASTRRPDSRVAKNRRARIADCTSARVFDEHGTDWGYPERRWRARSTS</sequence>
<gene>
    <name evidence="2" type="ORF">J2S43_004820</name>
</gene>
<evidence type="ECO:0000313" key="2">
    <source>
        <dbReference type="EMBL" id="MDP9796308.1"/>
    </source>
</evidence>
<protein>
    <submittedName>
        <fullName evidence="2">Uncharacterized protein</fullName>
    </submittedName>
</protein>
<dbReference type="Proteomes" id="UP001240984">
    <property type="component" value="Unassembled WGS sequence"/>
</dbReference>
<accession>A0ABT9MYH4</accession>
<name>A0ABT9MYH4_9ACTN</name>
<dbReference type="EMBL" id="JAUSRA010000001">
    <property type="protein sequence ID" value="MDP9796308.1"/>
    <property type="molecule type" value="Genomic_DNA"/>
</dbReference>
<dbReference type="RefSeq" id="WP_306832782.1">
    <property type="nucleotide sequence ID" value="NZ_JAUSRA010000001.1"/>
</dbReference>
<evidence type="ECO:0000313" key="3">
    <source>
        <dbReference type="Proteomes" id="UP001240984"/>
    </source>
</evidence>